<gene>
    <name evidence="1" type="ORF">QWY29_18455</name>
</gene>
<evidence type="ECO:0000313" key="2">
    <source>
        <dbReference type="Proteomes" id="UP001168537"/>
    </source>
</evidence>
<comment type="caution">
    <text evidence="1">The sequence shown here is derived from an EMBL/GenBank/DDBJ whole genome shotgun (WGS) entry which is preliminary data.</text>
</comment>
<dbReference type="EMBL" id="JAUHJR010000011">
    <property type="protein sequence ID" value="MDN4163359.1"/>
    <property type="molecule type" value="Genomic_DNA"/>
</dbReference>
<keyword evidence="2" id="KW-1185">Reference proteome</keyword>
<sequence length="422" mass="45076">MPDAGAPTLRESQWKPLALTDAQADAAAALGRALAGQATWWGNAGQPSTDPAGQGTSAIHVRRARHGGWEVRVVDAIGVIRVGGTVIPVHPKVPGDHVLALLTEGGVLPRVATASVDVGTGDHLFELVARWLVSASEDVLRGDLIREYRAHDDTLGHVRGRIDVQATSLRLLAGRAEVLCEYDELDVDNAINRVLLAAVRLVTRSSLAQPDTRSRANRLIGHFDGVTAVRPADVAVEVGPRTWYYRQALSLAKLVLSGSSLDLDAGDTPASAFLLRTPEPVEGGIRNLLARRLQGKYLVTNKNLLLPPSTKTLNPDLVFDRGLAVGDVKYQLQGGDWDSAHLYQAVTFATGYRARHALVITFSTGPAARPSLQVGDVTLTNLCWNAGPGVTYADAANTLVDEVGRWLADQRQVAAPNRLATG</sequence>
<dbReference type="Pfam" id="PF10117">
    <property type="entry name" value="McrBC"/>
    <property type="match status" value="1"/>
</dbReference>
<evidence type="ECO:0000313" key="1">
    <source>
        <dbReference type="EMBL" id="MDN4163359.1"/>
    </source>
</evidence>
<protein>
    <recommendedName>
        <fullName evidence="3">Restriction endonuclease</fullName>
    </recommendedName>
</protein>
<organism evidence="1 2">
    <name type="scientific">Nocardioides abyssi</name>
    <dbReference type="NCBI Taxonomy" id="3058370"/>
    <lineage>
        <taxon>Bacteria</taxon>
        <taxon>Bacillati</taxon>
        <taxon>Actinomycetota</taxon>
        <taxon>Actinomycetes</taxon>
        <taxon>Propionibacteriales</taxon>
        <taxon>Nocardioidaceae</taxon>
        <taxon>Nocardioides</taxon>
    </lineage>
</organism>
<dbReference type="RefSeq" id="WP_300962657.1">
    <property type="nucleotide sequence ID" value="NZ_JAUHJR010000011.1"/>
</dbReference>
<reference evidence="1" key="1">
    <citation type="submission" date="2023-06" db="EMBL/GenBank/DDBJ databases">
        <title>Draft genome sequence of Nocardioides sp. SOB72.</title>
        <authorList>
            <person name="Zhang G."/>
        </authorList>
    </citation>
    <scope>NUCLEOTIDE SEQUENCE</scope>
    <source>
        <strain evidence="1">SOB72</strain>
    </source>
</reference>
<dbReference type="InterPro" id="IPR019292">
    <property type="entry name" value="McrC"/>
</dbReference>
<proteinExistence type="predicted"/>
<dbReference type="PANTHER" id="PTHR38733">
    <property type="entry name" value="PROTEIN MCRC"/>
    <property type="match status" value="1"/>
</dbReference>
<name>A0ABT8EZB2_9ACTN</name>
<dbReference type="Proteomes" id="UP001168537">
    <property type="component" value="Unassembled WGS sequence"/>
</dbReference>
<accession>A0ABT8EZB2</accession>
<evidence type="ECO:0008006" key="3">
    <source>
        <dbReference type="Google" id="ProtNLM"/>
    </source>
</evidence>
<dbReference type="PANTHER" id="PTHR38733:SF1">
    <property type="entry name" value="TYPE IV METHYL-DIRECTED RESTRICTION ENZYME ECOKMCRBC"/>
    <property type="match status" value="1"/>
</dbReference>